<protein>
    <submittedName>
        <fullName evidence="2">Uncharacterized protein</fullName>
    </submittedName>
</protein>
<comment type="caution">
    <text evidence="2">The sequence shown here is derived from an EMBL/GenBank/DDBJ whole genome shotgun (WGS) entry which is preliminary data.</text>
</comment>
<dbReference type="AlphaFoldDB" id="A0A8K0KGK7"/>
<accession>A0A8K0KGK7</accession>
<name>A0A8K0KGK7_LADFU</name>
<gene>
    <name evidence="2" type="ORF">J437_LFUL014669</name>
</gene>
<sequence>MPLLPTTSPPRSPSPTTPLSLLKNSIEDLANGATELTDGTPGGSPSSPEPLVTFPDPDTPPTPGSALVNPLVHPLGVHAQAHAQGHFHHVNSSSKFEQKMMTSASKTKVVRDSFSAERATANTAEVKRVQAGDVSYSEQSAASAVRARMETEGVTAEKTSAMKQVGKKHG</sequence>
<dbReference type="Proteomes" id="UP000792457">
    <property type="component" value="Unassembled WGS sequence"/>
</dbReference>
<reference evidence="2" key="2">
    <citation type="submission" date="2017-10" db="EMBL/GenBank/DDBJ databases">
        <title>Ladona fulva Genome sequencing and assembly.</title>
        <authorList>
            <person name="Murali S."/>
            <person name="Richards S."/>
            <person name="Bandaranaike D."/>
            <person name="Bellair M."/>
            <person name="Blankenburg K."/>
            <person name="Chao H."/>
            <person name="Dinh H."/>
            <person name="Doddapaneni H."/>
            <person name="Dugan-Rocha S."/>
            <person name="Elkadiri S."/>
            <person name="Gnanaolivu R."/>
            <person name="Hernandez B."/>
            <person name="Skinner E."/>
            <person name="Javaid M."/>
            <person name="Lee S."/>
            <person name="Li M."/>
            <person name="Ming W."/>
            <person name="Munidasa M."/>
            <person name="Muniz J."/>
            <person name="Nguyen L."/>
            <person name="Hughes D."/>
            <person name="Osuji N."/>
            <person name="Pu L.-L."/>
            <person name="Puazo M."/>
            <person name="Qu C."/>
            <person name="Quiroz J."/>
            <person name="Raj R."/>
            <person name="Weissenberger G."/>
            <person name="Xin Y."/>
            <person name="Zou X."/>
            <person name="Han Y."/>
            <person name="Worley K."/>
            <person name="Muzny D."/>
            <person name="Gibbs R."/>
        </authorList>
    </citation>
    <scope>NUCLEOTIDE SEQUENCE</scope>
    <source>
        <strain evidence="2">Sampled in the wild</strain>
    </source>
</reference>
<dbReference type="EMBL" id="KZ308778">
    <property type="protein sequence ID" value="KAG8234102.1"/>
    <property type="molecule type" value="Genomic_DNA"/>
</dbReference>
<dbReference type="OrthoDB" id="202764at2759"/>
<evidence type="ECO:0000313" key="3">
    <source>
        <dbReference type="Proteomes" id="UP000792457"/>
    </source>
</evidence>
<feature type="region of interest" description="Disordered" evidence="1">
    <location>
        <begin position="29"/>
        <end position="66"/>
    </location>
</feature>
<evidence type="ECO:0000313" key="2">
    <source>
        <dbReference type="EMBL" id="KAG8234102.1"/>
    </source>
</evidence>
<evidence type="ECO:0000256" key="1">
    <source>
        <dbReference type="SAM" id="MobiDB-lite"/>
    </source>
</evidence>
<keyword evidence="3" id="KW-1185">Reference proteome</keyword>
<feature type="region of interest" description="Disordered" evidence="1">
    <location>
        <begin position="147"/>
        <end position="170"/>
    </location>
</feature>
<feature type="region of interest" description="Disordered" evidence="1">
    <location>
        <begin position="1"/>
        <end position="20"/>
    </location>
</feature>
<organism evidence="2 3">
    <name type="scientific">Ladona fulva</name>
    <name type="common">Scarce chaser dragonfly</name>
    <name type="synonym">Libellula fulva</name>
    <dbReference type="NCBI Taxonomy" id="123851"/>
    <lineage>
        <taxon>Eukaryota</taxon>
        <taxon>Metazoa</taxon>
        <taxon>Ecdysozoa</taxon>
        <taxon>Arthropoda</taxon>
        <taxon>Hexapoda</taxon>
        <taxon>Insecta</taxon>
        <taxon>Pterygota</taxon>
        <taxon>Palaeoptera</taxon>
        <taxon>Odonata</taxon>
        <taxon>Epiprocta</taxon>
        <taxon>Anisoptera</taxon>
        <taxon>Libelluloidea</taxon>
        <taxon>Libellulidae</taxon>
        <taxon>Ladona</taxon>
    </lineage>
</organism>
<proteinExistence type="predicted"/>
<feature type="compositionally biased region" description="Pro residues" evidence="1">
    <location>
        <begin position="7"/>
        <end position="16"/>
    </location>
</feature>
<reference evidence="2" key="1">
    <citation type="submission" date="2013-04" db="EMBL/GenBank/DDBJ databases">
        <authorList>
            <person name="Qu J."/>
            <person name="Murali S.C."/>
            <person name="Bandaranaike D."/>
            <person name="Bellair M."/>
            <person name="Blankenburg K."/>
            <person name="Chao H."/>
            <person name="Dinh H."/>
            <person name="Doddapaneni H."/>
            <person name="Downs B."/>
            <person name="Dugan-Rocha S."/>
            <person name="Elkadiri S."/>
            <person name="Gnanaolivu R.D."/>
            <person name="Hernandez B."/>
            <person name="Javaid M."/>
            <person name="Jayaseelan J.C."/>
            <person name="Lee S."/>
            <person name="Li M."/>
            <person name="Ming W."/>
            <person name="Munidasa M."/>
            <person name="Muniz J."/>
            <person name="Nguyen L."/>
            <person name="Ongeri F."/>
            <person name="Osuji N."/>
            <person name="Pu L.-L."/>
            <person name="Puazo M."/>
            <person name="Qu C."/>
            <person name="Quiroz J."/>
            <person name="Raj R."/>
            <person name="Weissenberger G."/>
            <person name="Xin Y."/>
            <person name="Zou X."/>
            <person name="Han Y."/>
            <person name="Richards S."/>
            <person name="Worley K."/>
            <person name="Muzny D."/>
            <person name="Gibbs R."/>
        </authorList>
    </citation>
    <scope>NUCLEOTIDE SEQUENCE</scope>
    <source>
        <strain evidence="2">Sampled in the wild</strain>
    </source>
</reference>